<evidence type="ECO:0000313" key="12">
    <source>
        <dbReference type="RefSeq" id="XP_042573995.1"/>
    </source>
</evidence>
<proteinExistence type="inferred from homology"/>
<keyword evidence="8" id="KW-0966">Cell projection</keyword>
<dbReference type="GeneID" id="109108010"/>
<dbReference type="RefSeq" id="XP_042573995.1">
    <property type="nucleotide sequence ID" value="XM_042718061.1"/>
</dbReference>
<organism evidence="12">
    <name type="scientific">Cyprinus carpio</name>
    <name type="common">Common carp</name>
    <dbReference type="NCBI Taxonomy" id="7962"/>
    <lineage>
        <taxon>Eukaryota</taxon>
        <taxon>Metazoa</taxon>
        <taxon>Chordata</taxon>
        <taxon>Craniata</taxon>
        <taxon>Vertebrata</taxon>
        <taxon>Euteleostomi</taxon>
        <taxon>Actinopterygii</taxon>
        <taxon>Neopterygii</taxon>
        <taxon>Teleostei</taxon>
        <taxon>Ostariophysi</taxon>
        <taxon>Cypriniformes</taxon>
        <taxon>Cyprinidae</taxon>
        <taxon>Cyprininae</taxon>
        <taxon>Cyprinus</taxon>
    </lineage>
</organism>
<dbReference type="KEGG" id="ccar:109108010"/>
<evidence type="ECO:0000256" key="2">
    <source>
        <dbReference type="ARBA" id="ARBA00004496"/>
    </source>
</evidence>
<evidence type="ECO:0000256" key="8">
    <source>
        <dbReference type="ARBA" id="ARBA00023273"/>
    </source>
</evidence>
<dbReference type="GO" id="GO:0043197">
    <property type="term" value="C:dendritic spine"/>
    <property type="evidence" value="ECO:0007669"/>
    <property type="project" value="UniProtKB-SubCell"/>
</dbReference>
<keyword evidence="7 10" id="KW-0175">Coiled coil</keyword>
<evidence type="ECO:0000256" key="11">
    <source>
        <dbReference type="SAM" id="MobiDB-lite"/>
    </source>
</evidence>
<evidence type="ECO:0000256" key="5">
    <source>
        <dbReference type="ARBA" id="ARBA00022490"/>
    </source>
</evidence>
<evidence type="ECO:0000256" key="3">
    <source>
        <dbReference type="ARBA" id="ARBA00004552"/>
    </source>
</evidence>
<dbReference type="OrthoDB" id="9937247at2759"/>
<comment type="similarity">
    <text evidence="4">Belongs to the paralemmin family.</text>
</comment>
<dbReference type="GO" id="GO:0008360">
    <property type="term" value="P:regulation of cell shape"/>
    <property type="evidence" value="ECO:0007669"/>
    <property type="project" value="InterPro"/>
</dbReference>
<name>A0A9Q9VZD1_CYPCA</name>
<keyword evidence="5" id="KW-0963">Cytoplasm</keyword>
<evidence type="ECO:0000256" key="6">
    <source>
        <dbReference type="ARBA" id="ARBA00023018"/>
    </source>
</evidence>
<dbReference type="InterPro" id="IPR004965">
    <property type="entry name" value="Paralemmin"/>
</dbReference>
<feature type="region of interest" description="Disordered" evidence="11">
    <location>
        <begin position="439"/>
        <end position="461"/>
    </location>
</feature>
<dbReference type="Pfam" id="PF03285">
    <property type="entry name" value="Paralemmin"/>
    <property type="match status" value="2"/>
</dbReference>
<keyword evidence="6" id="KW-0770">Synapse</keyword>
<comment type="subcellular location">
    <subcellularLocation>
        <location evidence="1">Cell projection</location>
        <location evidence="1">Dendrite</location>
    </subcellularLocation>
    <subcellularLocation>
        <location evidence="3">Cell projection</location>
        <location evidence="3">Dendritic spine</location>
    </subcellularLocation>
    <subcellularLocation>
        <location evidence="2">Cytoplasm</location>
    </subcellularLocation>
</comment>
<evidence type="ECO:0000256" key="9">
    <source>
        <dbReference type="ARBA" id="ARBA00040857"/>
    </source>
</evidence>
<gene>
    <name evidence="12" type="primary">LOC109108010</name>
</gene>
<evidence type="ECO:0000256" key="10">
    <source>
        <dbReference type="SAM" id="Coils"/>
    </source>
</evidence>
<dbReference type="Proteomes" id="UP001155660">
    <property type="component" value="Chromosome B2"/>
</dbReference>
<dbReference type="GO" id="GO:0005737">
    <property type="term" value="C:cytoplasm"/>
    <property type="evidence" value="ECO:0007669"/>
    <property type="project" value="UniProtKB-SubCell"/>
</dbReference>
<reference evidence="12" key="1">
    <citation type="submission" date="2025-08" db="UniProtKB">
        <authorList>
            <consortium name="RefSeq"/>
        </authorList>
    </citation>
    <scope>IDENTIFICATION</scope>
    <source>
        <tissue evidence="12">Muscle</tissue>
    </source>
</reference>
<evidence type="ECO:0000256" key="4">
    <source>
        <dbReference type="ARBA" id="ARBA00005756"/>
    </source>
</evidence>
<sequence>MFLFLFSRGRMEEAELLKERLQAITNKKKIQEEIAHKRLEIDREKLKLQHVKKRSTRDLWLMDGMNSSNAQETQKALEDAQQTKQLKSTIHRIEKEIEALEREEMNISTNEGLILKRLKAIEKSPEDIIKAVNADFTSEPIYIHSTIPNMRKPSTPLINQRKKQDLETEAKTDQAKPALFAMEINVQKDLRTGESQVLSTSTISPQELQQKGIKVYDDGRKSVYALRTDGHQPGGNGVDELSPVEVEELLRQASEKKKRSNQVQVPYNLSHEASKIREGHESNGYQDPYSVDLSAWPELVYSDGVCYPENVGHGLPLLPMPNYNDRPDEYYHNRGERHTHGQYYNQRENHRGMRLLDCDIRNHSPCSAYSEDSKLSVLNAMPSDEPVTMIFMGYQNSEDDSQSYEGSVRAELVVIGDGEDEASKSLNPHQNSNAFICSAGRKGKRDGTEDPSTSGTPKIKKVKRRHNPCCVLM</sequence>
<evidence type="ECO:0000256" key="1">
    <source>
        <dbReference type="ARBA" id="ARBA00004279"/>
    </source>
</evidence>
<dbReference type="PANTHER" id="PTHR46881:SF1">
    <property type="entry name" value="PALMDELPHIN"/>
    <property type="match status" value="1"/>
</dbReference>
<feature type="coiled-coil region" evidence="10">
    <location>
        <begin position="14"/>
        <end position="47"/>
    </location>
</feature>
<dbReference type="GO" id="GO:0016020">
    <property type="term" value="C:membrane"/>
    <property type="evidence" value="ECO:0007669"/>
    <property type="project" value="InterPro"/>
</dbReference>
<feature type="coiled-coil region" evidence="10">
    <location>
        <begin position="83"/>
        <end position="110"/>
    </location>
</feature>
<protein>
    <recommendedName>
        <fullName evidence="9">Palmdelphin</fullName>
    </recommendedName>
</protein>
<dbReference type="AlphaFoldDB" id="A0A9Q9VZD1"/>
<dbReference type="PANTHER" id="PTHR46881">
    <property type="entry name" value="PALMDELPHIN"/>
    <property type="match status" value="1"/>
</dbReference>
<accession>A0A9Q9VZD1</accession>
<evidence type="ECO:0000256" key="7">
    <source>
        <dbReference type="ARBA" id="ARBA00023054"/>
    </source>
</evidence>